<gene>
    <name evidence="2" type="ORF">SAMN04488541_102628</name>
</gene>
<dbReference type="Proteomes" id="UP000199513">
    <property type="component" value="Unassembled WGS sequence"/>
</dbReference>
<accession>A0A1I2HTB4</accession>
<feature type="region of interest" description="Disordered" evidence="1">
    <location>
        <begin position="118"/>
        <end position="140"/>
    </location>
</feature>
<protein>
    <submittedName>
        <fullName evidence="2">Uncharacterized protein</fullName>
    </submittedName>
</protein>
<feature type="compositionally biased region" description="Polar residues" evidence="1">
    <location>
        <begin position="118"/>
        <end position="130"/>
    </location>
</feature>
<dbReference type="AlphaFoldDB" id="A0A1I2HTB4"/>
<sequence length="574" mass="65350">MIFKLSRFTLFTFFHLSFTIFLLAQEKKKQVFVIQLGSFKTPDETRFTSLADLGEIYTEYVPSIGFTRIKLGYYETRKKAEEILKIVHLRGYTKAQIVTDFIVEKTNYPITKVESNSSVISPSKQDTTPTEGRKLGRPPMARPPAYSIQVEVNEKKIGKTNIDDLNQIGRVFEVEQDSIKKLSVGIFANKDSAEVNLAKVRRMGYRDAFIVETNLQNVLTTLPSSSMSEGLAQTYRPIRNLETASFYKRMEGKLNNTYDVIVHAYFSNNSITGFYDDPRSKLRKKFVYYGYRAGTNNLPETQFSSENGLMVKASASPKNEGVKLSFAVKDIETGENLNFSLRETYPAGSAQFDVINIYKKKSYNKAGEKEVGVDLYIEYPAIIGLGSRAIENKINMAASQLSDQSGETMMGKVDAYLKEGLEKVSKENQQYQWLSQTYETKILENTKNLLSLRMSSELILAEPESRVLHKSFNMSNGSEITLKDVLNVGFETTLNLILKDKISKQYAKLRPTPAEVKTTVEEMIKNYYFTTQSIVFFRDYRKNQTIAEAVEITVPYSDIKWLINKNGFLSSFVK</sequence>
<evidence type="ECO:0000313" key="3">
    <source>
        <dbReference type="Proteomes" id="UP000199513"/>
    </source>
</evidence>
<dbReference type="STRING" id="1003.SAMN04488541_102628"/>
<organism evidence="2 3">
    <name type="scientific">Thermoflexibacter ruber</name>
    <dbReference type="NCBI Taxonomy" id="1003"/>
    <lineage>
        <taxon>Bacteria</taxon>
        <taxon>Pseudomonadati</taxon>
        <taxon>Bacteroidota</taxon>
        <taxon>Cytophagia</taxon>
        <taxon>Cytophagales</taxon>
        <taxon>Thermoflexibacteraceae</taxon>
        <taxon>Thermoflexibacter</taxon>
    </lineage>
</organism>
<reference evidence="2 3" key="1">
    <citation type="submission" date="2016-10" db="EMBL/GenBank/DDBJ databases">
        <authorList>
            <person name="de Groot N.N."/>
        </authorList>
    </citation>
    <scope>NUCLEOTIDE SEQUENCE [LARGE SCALE GENOMIC DNA]</scope>
    <source>
        <strain>GEY</strain>
        <strain evidence="3">DSM 9560</strain>
    </source>
</reference>
<dbReference type="EMBL" id="FONY01000026">
    <property type="protein sequence ID" value="SFF32962.1"/>
    <property type="molecule type" value="Genomic_DNA"/>
</dbReference>
<name>A0A1I2HTB4_9BACT</name>
<proteinExistence type="predicted"/>
<evidence type="ECO:0000256" key="1">
    <source>
        <dbReference type="SAM" id="MobiDB-lite"/>
    </source>
</evidence>
<dbReference type="RefSeq" id="WP_091547015.1">
    <property type="nucleotide sequence ID" value="NZ_FONY01000026.1"/>
</dbReference>
<dbReference type="OrthoDB" id="594879at2"/>
<evidence type="ECO:0000313" key="2">
    <source>
        <dbReference type="EMBL" id="SFF32962.1"/>
    </source>
</evidence>
<keyword evidence="3" id="KW-1185">Reference proteome</keyword>